<evidence type="ECO:0000313" key="3">
    <source>
        <dbReference type="Proteomes" id="UP000177169"/>
    </source>
</evidence>
<dbReference type="InterPro" id="IPR000600">
    <property type="entry name" value="ROK"/>
</dbReference>
<dbReference type="SUPFAM" id="SSF53067">
    <property type="entry name" value="Actin-like ATPase domain"/>
    <property type="match status" value="1"/>
</dbReference>
<proteinExistence type="inferred from homology"/>
<dbReference type="AlphaFoldDB" id="A0A1F7Z2B9"/>
<dbReference type="PANTHER" id="PTHR18964:SF149">
    <property type="entry name" value="BIFUNCTIONAL UDP-N-ACETYLGLUCOSAMINE 2-EPIMERASE_N-ACETYLMANNOSAMINE KINASE"/>
    <property type="match status" value="1"/>
</dbReference>
<evidence type="ECO:0000256" key="1">
    <source>
        <dbReference type="ARBA" id="ARBA00006479"/>
    </source>
</evidence>
<dbReference type="PANTHER" id="PTHR18964">
    <property type="entry name" value="ROK (REPRESSOR, ORF, KINASE) FAMILY"/>
    <property type="match status" value="1"/>
</dbReference>
<organism evidence="2 3">
    <name type="scientific">Candidatus Woesebacteria bacterium RIFCSPHIGHO2_02_FULL_39_13</name>
    <dbReference type="NCBI Taxonomy" id="1802505"/>
    <lineage>
        <taxon>Bacteria</taxon>
        <taxon>Candidatus Woeseibacteriota</taxon>
    </lineage>
</organism>
<dbReference type="Pfam" id="PF00480">
    <property type="entry name" value="ROK"/>
    <property type="match status" value="1"/>
</dbReference>
<comment type="caution">
    <text evidence="2">The sequence shown here is derived from an EMBL/GenBank/DDBJ whole genome shotgun (WGS) entry which is preliminary data.</text>
</comment>
<dbReference type="InterPro" id="IPR043129">
    <property type="entry name" value="ATPase_NBD"/>
</dbReference>
<evidence type="ECO:0000313" key="2">
    <source>
        <dbReference type="EMBL" id="OGM33783.1"/>
    </source>
</evidence>
<gene>
    <name evidence="2" type="ORF">A3D01_02325</name>
</gene>
<sequence>MYLLFDIGGTKMRITTSFDGVTFEEPQVYSTPQIFDDSMQIFDEYYSKIKEKGPLAKVVGGLPGVLDKKKEYLVSAPNLLGWRGKPIKTELETRLHAPVILENDASLVGLGEATKGAGSGFKIVAYITISTGLGGVRIVEGRLDESIYGFEPGHQYIDMSGTVTGKLVDLEVLVSGSGIMFRYGKMASEITDPKVWEEASRYLAFGLHNTIVHWSPDIIVLGGGLILNGFIDIEKVKKELKEILKIYPEIPEIRKASLGDYGGLHGGLSYLKLTSQVL</sequence>
<dbReference type="CDD" id="cd23763">
    <property type="entry name" value="ASKHA_ATPase_ROK"/>
    <property type="match status" value="1"/>
</dbReference>
<name>A0A1F7Z2B9_9BACT</name>
<dbReference type="EMBL" id="MGGR01000013">
    <property type="protein sequence ID" value="OGM33783.1"/>
    <property type="molecule type" value="Genomic_DNA"/>
</dbReference>
<dbReference type="Gene3D" id="3.30.420.40">
    <property type="match status" value="2"/>
</dbReference>
<protein>
    <recommendedName>
        <fullName evidence="4">ROK family protein</fullName>
    </recommendedName>
</protein>
<comment type="similarity">
    <text evidence="1">Belongs to the ROK (NagC/XylR) family.</text>
</comment>
<evidence type="ECO:0008006" key="4">
    <source>
        <dbReference type="Google" id="ProtNLM"/>
    </source>
</evidence>
<dbReference type="STRING" id="1802505.A3D01_02325"/>
<dbReference type="Proteomes" id="UP000177169">
    <property type="component" value="Unassembled WGS sequence"/>
</dbReference>
<reference evidence="2 3" key="1">
    <citation type="journal article" date="2016" name="Nat. Commun.">
        <title>Thousands of microbial genomes shed light on interconnected biogeochemical processes in an aquifer system.</title>
        <authorList>
            <person name="Anantharaman K."/>
            <person name="Brown C.T."/>
            <person name="Hug L.A."/>
            <person name="Sharon I."/>
            <person name="Castelle C.J."/>
            <person name="Probst A.J."/>
            <person name="Thomas B.C."/>
            <person name="Singh A."/>
            <person name="Wilkins M.J."/>
            <person name="Karaoz U."/>
            <person name="Brodie E.L."/>
            <person name="Williams K.H."/>
            <person name="Hubbard S.S."/>
            <person name="Banfield J.F."/>
        </authorList>
    </citation>
    <scope>NUCLEOTIDE SEQUENCE [LARGE SCALE GENOMIC DNA]</scope>
</reference>
<accession>A0A1F7Z2B9</accession>